<accession>A0A381ZI48</accession>
<gene>
    <name evidence="3" type="ORF">METZ01_LOCUS141668</name>
</gene>
<dbReference type="PROSITE" id="PS51257">
    <property type="entry name" value="PROKAR_LIPOPROTEIN"/>
    <property type="match status" value="1"/>
</dbReference>
<dbReference type="Pfam" id="PF00515">
    <property type="entry name" value="TPR_1"/>
    <property type="match status" value="1"/>
</dbReference>
<dbReference type="PROSITE" id="PS50005">
    <property type="entry name" value="TPR"/>
    <property type="match status" value="2"/>
</dbReference>
<dbReference type="PANTHER" id="PTHR44858">
    <property type="entry name" value="TETRATRICOPEPTIDE REPEAT PROTEIN 6"/>
    <property type="match status" value="1"/>
</dbReference>
<keyword evidence="2" id="KW-0802">TPR repeat</keyword>
<dbReference type="SUPFAM" id="SSF48452">
    <property type="entry name" value="TPR-like"/>
    <property type="match status" value="2"/>
</dbReference>
<keyword evidence="1" id="KW-0677">Repeat</keyword>
<dbReference type="PANTHER" id="PTHR44858:SF1">
    <property type="entry name" value="UDP-N-ACETYLGLUCOSAMINE--PEPTIDE N-ACETYLGLUCOSAMINYLTRANSFERASE SPINDLY-RELATED"/>
    <property type="match status" value="1"/>
</dbReference>
<proteinExistence type="predicted"/>
<dbReference type="InterPro" id="IPR011990">
    <property type="entry name" value="TPR-like_helical_dom_sf"/>
</dbReference>
<dbReference type="InterPro" id="IPR050498">
    <property type="entry name" value="Ycf3"/>
</dbReference>
<evidence type="ECO:0000256" key="2">
    <source>
        <dbReference type="ARBA" id="ARBA00022803"/>
    </source>
</evidence>
<evidence type="ECO:0008006" key="4">
    <source>
        <dbReference type="Google" id="ProtNLM"/>
    </source>
</evidence>
<dbReference type="EMBL" id="UINC01021380">
    <property type="protein sequence ID" value="SVA88814.1"/>
    <property type="molecule type" value="Genomic_DNA"/>
</dbReference>
<reference evidence="3" key="1">
    <citation type="submission" date="2018-05" db="EMBL/GenBank/DDBJ databases">
        <authorList>
            <person name="Lanie J.A."/>
            <person name="Ng W.-L."/>
            <person name="Kazmierczak K.M."/>
            <person name="Andrzejewski T.M."/>
            <person name="Davidsen T.M."/>
            <person name="Wayne K.J."/>
            <person name="Tettelin H."/>
            <person name="Glass J.I."/>
            <person name="Rusch D."/>
            <person name="Podicherti R."/>
            <person name="Tsui H.-C.T."/>
            <person name="Winkler M.E."/>
        </authorList>
    </citation>
    <scope>NUCLEOTIDE SEQUENCE</scope>
</reference>
<dbReference type="PROSITE" id="PS50293">
    <property type="entry name" value="TPR_REGION"/>
    <property type="match status" value="1"/>
</dbReference>
<evidence type="ECO:0000313" key="3">
    <source>
        <dbReference type="EMBL" id="SVA88814.1"/>
    </source>
</evidence>
<name>A0A381ZI48_9ZZZZ</name>
<protein>
    <recommendedName>
        <fullName evidence="4">Tetratricopeptide repeat-like domain-containing protein</fullName>
    </recommendedName>
</protein>
<dbReference type="InterPro" id="IPR019734">
    <property type="entry name" value="TPR_rpt"/>
</dbReference>
<dbReference type="SMART" id="SM00028">
    <property type="entry name" value="TPR"/>
    <property type="match status" value="4"/>
</dbReference>
<organism evidence="3">
    <name type="scientific">marine metagenome</name>
    <dbReference type="NCBI Taxonomy" id="408172"/>
    <lineage>
        <taxon>unclassified sequences</taxon>
        <taxon>metagenomes</taxon>
        <taxon>ecological metagenomes</taxon>
    </lineage>
</organism>
<evidence type="ECO:0000256" key="1">
    <source>
        <dbReference type="ARBA" id="ARBA00022737"/>
    </source>
</evidence>
<dbReference type="Gene3D" id="1.25.40.10">
    <property type="entry name" value="Tetratricopeptide repeat domain"/>
    <property type="match status" value="1"/>
</dbReference>
<sequence length="506" mass="57312">MKLFPRIIIPFLIPYLIISCSKTLDVPLPITSADAKALELYNQGYNLLIQNEWLEAKNLFEEALTIDPDLILANLFISETDPNKRKNYRDHAIANKNNGSEAEKLRVNIYVADRDGRLKDVVNFSKELVNKYPNSSEAYTILGNAYTAVQDFDNAIVQYNKALKINSEQYLAWRGLASHQVNIGGNLLLPKERQTKALALKYTKGMIKTRPKAAFSYQVRANVERQYSDFKAAKPIYQKMVDVADETGSALKGSGYNVMAHNYLFSGDAETARKNYDRAIAIAKRPIAVVNLSFYKFNSYLFQNDYEGALRIVQDLGNKLNTLEFTEASLNQQKARVEFMKFLAYAQDQQKEDASNALKARKNYAAAAMTLMDVDEVTQRNFNAFNAQMEAWYYILFGEYDKAEEQLAELYPIASKIQSPSGLDNYNALSGMVRLFSGDAQGAVSYFNDNINPENYQYYAYFKGLALKGTGEDAKARAIFNYIANYNFNSWEAALVRSLAKNQLES</sequence>
<dbReference type="AlphaFoldDB" id="A0A381ZI48"/>